<keyword evidence="2" id="KW-0812">Transmembrane</keyword>
<comment type="subcellular location">
    <subcellularLocation>
        <location evidence="1">Membrane</location>
        <topology evidence="1">Multi-pass membrane protein</topology>
    </subcellularLocation>
</comment>
<dbReference type="FunFam" id="3.40.50.2300:FF:000710">
    <property type="entry name" value="Uncharacterized protein"/>
    <property type="match status" value="1"/>
</dbReference>
<dbReference type="EMBL" id="DS985251">
    <property type="protein sequence ID" value="EDV22001.1"/>
    <property type="molecule type" value="Genomic_DNA"/>
</dbReference>
<dbReference type="PRINTS" id="PR00248">
    <property type="entry name" value="GPCRMGR"/>
</dbReference>
<dbReference type="eggNOG" id="KOG1056">
    <property type="taxonomic scope" value="Eukaryota"/>
</dbReference>
<dbReference type="InterPro" id="IPR000337">
    <property type="entry name" value="GPCR_3"/>
</dbReference>
<evidence type="ECO:0000313" key="8">
    <source>
        <dbReference type="EMBL" id="EDV22001.1"/>
    </source>
</evidence>
<evidence type="ECO:0000256" key="1">
    <source>
        <dbReference type="ARBA" id="ARBA00004141"/>
    </source>
</evidence>
<dbReference type="InterPro" id="IPR001828">
    <property type="entry name" value="ANF_lig-bd_rcpt"/>
</dbReference>
<dbReference type="OrthoDB" id="5984008at2759"/>
<dbReference type="PhylomeDB" id="B3S5Z5"/>
<dbReference type="GeneID" id="6756849"/>
<proteinExistence type="predicted"/>
<dbReference type="Gene3D" id="3.40.50.2300">
    <property type="match status" value="2"/>
</dbReference>
<dbReference type="PANTHER" id="PTHR24060">
    <property type="entry name" value="METABOTROPIC GLUTAMATE RECEPTOR"/>
    <property type="match status" value="1"/>
</dbReference>
<evidence type="ECO:0000256" key="3">
    <source>
        <dbReference type="ARBA" id="ARBA00022989"/>
    </source>
</evidence>
<dbReference type="InParanoid" id="B3S5Z5"/>
<gene>
    <name evidence="8" type="ORF">TRIADDRAFT_17317</name>
</gene>
<evidence type="ECO:0000259" key="7">
    <source>
        <dbReference type="Pfam" id="PF01094"/>
    </source>
</evidence>
<dbReference type="Proteomes" id="UP000009022">
    <property type="component" value="Unassembled WGS sequence"/>
</dbReference>
<dbReference type="HOGENOM" id="CLU_1559214_0_0_1"/>
<sequence length="163" mass="18281">MIYAIDKLINDNPNLLPGIHVGWTLMDSCSSRELAITALTANVFLSEPEEFPELECEINIDNLNKTQITIMDGLNANKTNHPPTFGILAEKSEFVTLSTASFTSSLRLPQISYFSFSSLLTNRKFYPYFYRTSPPHHAQVDALMDIATKFNWNWGSVVVAGSE</sequence>
<organism evidence="8 9">
    <name type="scientific">Trichoplax adhaerens</name>
    <name type="common">Trichoplax reptans</name>
    <dbReference type="NCBI Taxonomy" id="10228"/>
    <lineage>
        <taxon>Eukaryota</taxon>
        <taxon>Metazoa</taxon>
        <taxon>Placozoa</taxon>
        <taxon>Uniplacotomia</taxon>
        <taxon>Trichoplacea</taxon>
        <taxon>Trichoplacidae</taxon>
        <taxon>Trichoplax</taxon>
    </lineage>
</organism>
<evidence type="ECO:0000256" key="6">
    <source>
        <dbReference type="ARBA" id="ARBA00023180"/>
    </source>
</evidence>
<dbReference type="AlphaFoldDB" id="B3S5Z5"/>
<dbReference type="GO" id="GO:0004930">
    <property type="term" value="F:G protein-coupled receptor activity"/>
    <property type="evidence" value="ECO:0007669"/>
    <property type="project" value="InterPro"/>
</dbReference>
<dbReference type="SUPFAM" id="SSF53822">
    <property type="entry name" value="Periplasmic binding protein-like I"/>
    <property type="match status" value="1"/>
</dbReference>
<evidence type="ECO:0000256" key="4">
    <source>
        <dbReference type="ARBA" id="ARBA00023136"/>
    </source>
</evidence>
<dbReference type="RefSeq" id="XP_002115638.1">
    <property type="nucleotide sequence ID" value="XM_002115602.1"/>
</dbReference>
<keyword evidence="4" id="KW-0472">Membrane</keyword>
<reference evidence="8 9" key="1">
    <citation type="journal article" date="2008" name="Nature">
        <title>The Trichoplax genome and the nature of placozoans.</title>
        <authorList>
            <person name="Srivastava M."/>
            <person name="Begovic E."/>
            <person name="Chapman J."/>
            <person name="Putnam N.H."/>
            <person name="Hellsten U."/>
            <person name="Kawashima T."/>
            <person name="Kuo A."/>
            <person name="Mitros T."/>
            <person name="Salamov A."/>
            <person name="Carpenter M.L."/>
            <person name="Signorovitch A.Y."/>
            <person name="Moreno M.A."/>
            <person name="Kamm K."/>
            <person name="Grimwood J."/>
            <person name="Schmutz J."/>
            <person name="Shapiro H."/>
            <person name="Grigoriev I.V."/>
            <person name="Buss L.W."/>
            <person name="Schierwater B."/>
            <person name="Dellaporta S.L."/>
            <person name="Rokhsar D.S."/>
        </authorList>
    </citation>
    <scope>NUCLEOTIDE SEQUENCE [LARGE SCALE GENOMIC DNA]</scope>
    <source>
        <strain evidence="8 9">Grell-BS-1999</strain>
    </source>
</reference>
<dbReference type="GO" id="GO:0016020">
    <property type="term" value="C:membrane"/>
    <property type="evidence" value="ECO:0007669"/>
    <property type="project" value="UniProtKB-SubCell"/>
</dbReference>
<name>B3S5Z5_TRIAD</name>
<keyword evidence="6" id="KW-0325">Glycoprotein</keyword>
<keyword evidence="3" id="KW-1133">Transmembrane helix</keyword>
<evidence type="ECO:0000256" key="2">
    <source>
        <dbReference type="ARBA" id="ARBA00022692"/>
    </source>
</evidence>
<dbReference type="Pfam" id="PF01094">
    <property type="entry name" value="ANF_receptor"/>
    <property type="match status" value="1"/>
</dbReference>
<dbReference type="KEGG" id="tad:TRIADDRAFT_17317"/>
<protein>
    <recommendedName>
        <fullName evidence="7">Receptor ligand binding region domain-containing protein</fullName>
    </recommendedName>
</protein>
<evidence type="ECO:0000256" key="5">
    <source>
        <dbReference type="ARBA" id="ARBA00023170"/>
    </source>
</evidence>
<keyword evidence="5" id="KW-0675">Receptor</keyword>
<keyword evidence="9" id="KW-1185">Reference proteome</keyword>
<dbReference type="InterPro" id="IPR050726">
    <property type="entry name" value="mGluR"/>
</dbReference>
<dbReference type="CTD" id="6756849"/>
<dbReference type="InterPro" id="IPR028082">
    <property type="entry name" value="Peripla_BP_I"/>
</dbReference>
<evidence type="ECO:0000313" key="9">
    <source>
        <dbReference type="Proteomes" id="UP000009022"/>
    </source>
</evidence>
<feature type="domain" description="Receptor ligand binding region" evidence="7">
    <location>
        <begin position="2"/>
        <end position="159"/>
    </location>
</feature>
<feature type="non-terminal residue" evidence="8">
    <location>
        <position position="163"/>
    </location>
</feature>
<accession>B3S5Z5</accession>